<feature type="chain" id="PRO_5042158741" evidence="1">
    <location>
        <begin position="25"/>
        <end position="157"/>
    </location>
</feature>
<gene>
    <name evidence="2" type="ORF">CKAH01_14101</name>
</gene>
<keyword evidence="3" id="KW-1185">Reference proteome</keyword>
<dbReference type="Proteomes" id="UP001281614">
    <property type="component" value="Unassembled WGS sequence"/>
</dbReference>
<reference evidence="2" key="1">
    <citation type="submission" date="2023-02" db="EMBL/GenBank/DDBJ databases">
        <title>Colletotrichum kahawae CIFC_Que2 genome sequencing and assembly.</title>
        <authorList>
            <person name="Baroncelli R."/>
        </authorList>
    </citation>
    <scope>NUCLEOTIDE SEQUENCE</scope>
    <source>
        <strain evidence="2">CIFC_Que2</strain>
    </source>
</reference>
<organism evidence="2 3">
    <name type="scientific">Colletotrichum kahawae</name>
    <name type="common">Coffee berry disease fungus</name>
    <dbReference type="NCBI Taxonomy" id="34407"/>
    <lineage>
        <taxon>Eukaryota</taxon>
        <taxon>Fungi</taxon>
        <taxon>Dikarya</taxon>
        <taxon>Ascomycota</taxon>
        <taxon>Pezizomycotina</taxon>
        <taxon>Sordariomycetes</taxon>
        <taxon>Hypocreomycetidae</taxon>
        <taxon>Glomerellales</taxon>
        <taxon>Glomerellaceae</taxon>
        <taxon>Colletotrichum</taxon>
        <taxon>Colletotrichum gloeosporioides species complex</taxon>
    </lineage>
</organism>
<keyword evidence="1" id="KW-0732">Signal</keyword>
<protein>
    <submittedName>
        <fullName evidence="2">Uncharacterized protein</fullName>
    </submittedName>
</protein>
<dbReference type="AlphaFoldDB" id="A0AAE0DD08"/>
<evidence type="ECO:0000313" key="3">
    <source>
        <dbReference type="Proteomes" id="UP001281614"/>
    </source>
</evidence>
<accession>A0AAE0DD08</accession>
<feature type="signal peptide" evidence="1">
    <location>
        <begin position="1"/>
        <end position="24"/>
    </location>
</feature>
<name>A0AAE0DD08_COLKA</name>
<proteinExistence type="predicted"/>
<dbReference type="EMBL" id="VYYT01000073">
    <property type="protein sequence ID" value="KAK2771994.1"/>
    <property type="molecule type" value="Genomic_DNA"/>
</dbReference>
<evidence type="ECO:0000313" key="2">
    <source>
        <dbReference type="EMBL" id="KAK2771994.1"/>
    </source>
</evidence>
<comment type="caution">
    <text evidence="2">The sequence shown here is derived from an EMBL/GenBank/DDBJ whole genome shotgun (WGS) entry which is preliminary data.</text>
</comment>
<sequence length="157" mass="17557">MIGVLRLAFSRLLGIFMGIRRIMGKTDSKSRGIIFLKSPYQHTNTLAMTIIRTLRPPRKLLGFMMKSLALGDATNANVFIRNDTFSRRIYAVIGRIDTLTAWRVSYTTSARTMVASIRKGEDLDFLGKTIAIGMSAHSIATSPWASRVRLNETECQA</sequence>
<evidence type="ECO:0000256" key="1">
    <source>
        <dbReference type="SAM" id="SignalP"/>
    </source>
</evidence>